<keyword evidence="2" id="KW-1185">Reference proteome</keyword>
<evidence type="ECO:0000313" key="1">
    <source>
        <dbReference type="EMBL" id="KAH8005186.1"/>
    </source>
</evidence>
<evidence type="ECO:0000313" key="2">
    <source>
        <dbReference type="Proteomes" id="UP000827872"/>
    </source>
</evidence>
<comment type="caution">
    <text evidence="1">The sequence shown here is derived from an EMBL/GenBank/DDBJ whole genome shotgun (WGS) entry which is preliminary data.</text>
</comment>
<dbReference type="Proteomes" id="UP000827872">
    <property type="component" value="Linkage Group LG04"/>
</dbReference>
<organism evidence="1 2">
    <name type="scientific">Sphaerodactylus townsendi</name>
    <dbReference type="NCBI Taxonomy" id="933632"/>
    <lineage>
        <taxon>Eukaryota</taxon>
        <taxon>Metazoa</taxon>
        <taxon>Chordata</taxon>
        <taxon>Craniata</taxon>
        <taxon>Vertebrata</taxon>
        <taxon>Euteleostomi</taxon>
        <taxon>Lepidosauria</taxon>
        <taxon>Squamata</taxon>
        <taxon>Bifurcata</taxon>
        <taxon>Gekkota</taxon>
        <taxon>Sphaerodactylidae</taxon>
        <taxon>Sphaerodactylus</taxon>
    </lineage>
</organism>
<protein>
    <submittedName>
        <fullName evidence="1">Uncharacterized protein</fullName>
    </submittedName>
</protein>
<name>A0ACB8FI83_9SAUR</name>
<reference evidence="1" key="1">
    <citation type="submission" date="2021-08" db="EMBL/GenBank/DDBJ databases">
        <title>The first chromosome-level gecko genome reveals the dynamic sex chromosomes of Neotropical dwarf geckos (Sphaerodactylidae: Sphaerodactylus).</title>
        <authorList>
            <person name="Pinto B.J."/>
            <person name="Keating S.E."/>
            <person name="Gamble T."/>
        </authorList>
    </citation>
    <scope>NUCLEOTIDE SEQUENCE</scope>
    <source>
        <strain evidence="1">TG3544</strain>
    </source>
</reference>
<gene>
    <name evidence="1" type="ORF">K3G42_024838</name>
</gene>
<dbReference type="EMBL" id="CM037617">
    <property type="protein sequence ID" value="KAH8005186.1"/>
    <property type="molecule type" value="Genomic_DNA"/>
</dbReference>
<accession>A0ACB8FI83</accession>
<sequence>MVTALGFADVIWFIFSYSIFYAAFSNVEGSESGYIKKNKLYRCSLDGTETKPPLVALNWKVDLENMEMTWDSNVTMTKCSVDTPPHDCIYGAKNGTMCSFESVQRHEGVTFIAKMMYLNKTFSDTIYFPPQEDGTAAENFSCELYNVSSVNCTWNAGRNAPEDVQYFLYLKYSKNHKGEKRECPHYINNTFGRPIACHIPEMPLKYYDDIWYFYVNGSSKKSQIQYYDALLNICCSEKLGPPQSITTNCSKQPSMCRIEWSPDHKCCCPRYEIKDETKNTTECITENYKNIDVAERHIVRIRIVNNPCDSFIYGEWSEPIIIDHPSHPIPLSLILVTVGTILIILILVFFCKRYHIWHKLTTPGPQPKNLFQQYGRNAEKEPVDPIPTVHEPEEKITFIEEVTTSFKK</sequence>
<proteinExistence type="predicted"/>